<organism evidence="3 4">
    <name type="scientific">Penicillium daleae</name>
    <dbReference type="NCBI Taxonomy" id="63821"/>
    <lineage>
        <taxon>Eukaryota</taxon>
        <taxon>Fungi</taxon>
        <taxon>Dikarya</taxon>
        <taxon>Ascomycota</taxon>
        <taxon>Pezizomycotina</taxon>
        <taxon>Eurotiomycetes</taxon>
        <taxon>Eurotiomycetidae</taxon>
        <taxon>Eurotiales</taxon>
        <taxon>Aspergillaceae</taxon>
        <taxon>Penicillium</taxon>
    </lineage>
</organism>
<feature type="region of interest" description="Disordered" evidence="2">
    <location>
        <begin position="1"/>
        <end position="27"/>
    </location>
</feature>
<feature type="coiled-coil region" evidence="1">
    <location>
        <begin position="119"/>
        <end position="155"/>
    </location>
</feature>
<dbReference type="Proteomes" id="UP001213681">
    <property type="component" value="Unassembled WGS sequence"/>
</dbReference>
<name>A0AAD6G342_9EURO</name>
<feature type="compositionally biased region" description="Polar residues" evidence="2">
    <location>
        <begin position="13"/>
        <end position="24"/>
    </location>
</feature>
<sequence length="218" mass="24455">MSSPRGTSAGYPTANTPSPQSVDQGNPLARDLFMRLMRPAAQLMISPSDPALTPAQQAAKHREELFSHVPHDVRKAKHSVRTLQHALADPNQTSTSPPAWLKDVDSKFLSERWPQIQDHRQAIATAAQKQSRLRQLELELQTQEARAVMDKLKERGALKKEICLSYTDMADRIFAEDDPDLWGILLEMYKQEVGEDLLEPHTPPDPPGFSAFLDELLS</sequence>
<comment type="caution">
    <text evidence="3">The sequence shown here is derived from an EMBL/GenBank/DDBJ whole genome shotgun (WGS) entry which is preliminary data.</text>
</comment>
<evidence type="ECO:0000313" key="3">
    <source>
        <dbReference type="EMBL" id="KAJ5450220.1"/>
    </source>
</evidence>
<dbReference type="AlphaFoldDB" id="A0AAD6G342"/>
<reference evidence="3" key="2">
    <citation type="journal article" date="2023" name="IMA Fungus">
        <title>Comparative genomic study of the Penicillium genus elucidates a diverse pangenome and 15 lateral gene transfer events.</title>
        <authorList>
            <person name="Petersen C."/>
            <person name="Sorensen T."/>
            <person name="Nielsen M.R."/>
            <person name="Sondergaard T.E."/>
            <person name="Sorensen J.L."/>
            <person name="Fitzpatrick D.A."/>
            <person name="Frisvad J.C."/>
            <person name="Nielsen K.L."/>
        </authorList>
    </citation>
    <scope>NUCLEOTIDE SEQUENCE</scope>
    <source>
        <strain evidence="3">IBT 16125</strain>
    </source>
</reference>
<dbReference type="EMBL" id="JAPVEA010000006">
    <property type="protein sequence ID" value="KAJ5450220.1"/>
    <property type="molecule type" value="Genomic_DNA"/>
</dbReference>
<keyword evidence="1" id="KW-0175">Coiled coil</keyword>
<dbReference type="GeneID" id="81600294"/>
<dbReference type="RefSeq" id="XP_056765755.1">
    <property type="nucleotide sequence ID" value="XM_056910051.1"/>
</dbReference>
<evidence type="ECO:0000256" key="2">
    <source>
        <dbReference type="SAM" id="MobiDB-lite"/>
    </source>
</evidence>
<evidence type="ECO:0000313" key="4">
    <source>
        <dbReference type="Proteomes" id="UP001213681"/>
    </source>
</evidence>
<reference evidence="3" key="1">
    <citation type="submission" date="2022-12" db="EMBL/GenBank/DDBJ databases">
        <authorList>
            <person name="Petersen C."/>
        </authorList>
    </citation>
    <scope>NUCLEOTIDE SEQUENCE</scope>
    <source>
        <strain evidence="3">IBT 16125</strain>
    </source>
</reference>
<proteinExistence type="predicted"/>
<protein>
    <submittedName>
        <fullName evidence="3">Uncharacterized protein</fullName>
    </submittedName>
</protein>
<keyword evidence="4" id="KW-1185">Reference proteome</keyword>
<gene>
    <name evidence="3" type="ORF">N7458_006669</name>
</gene>
<evidence type="ECO:0000256" key="1">
    <source>
        <dbReference type="SAM" id="Coils"/>
    </source>
</evidence>
<accession>A0AAD6G342</accession>